<dbReference type="OrthoDB" id="45365at2759"/>
<name>A0A813HDS4_POLGL</name>
<dbReference type="PANTHER" id="PTHR24412">
    <property type="entry name" value="KELCH PROTEIN"/>
    <property type="match status" value="1"/>
</dbReference>
<dbReference type="Proteomes" id="UP000654075">
    <property type="component" value="Unassembled WGS sequence"/>
</dbReference>
<evidence type="ECO:0000313" key="3">
    <source>
        <dbReference type="EMBL" id="CAE8635671.1"/>
    </source>
</evidence>
<protein>
    <submittedName>
        <fullName evidence="3">Uncharacterized protein</fullName>
    </submittedName>
</protein>
<dbReference type="InterPro" id="IPR015915">
    <property type="entry name" value="Kelch-typ_b-propeller"/>
</dbReference>
<comment type="caution">
    <text evidence="3">The sequence shown here is derived from an EMBL/GenBank/DDBJ whole genome shotgun (WGS) entry which is preliminary data.</text>
</comment>
<reference evidence="3" key="1">
    <citation type="submission" date="2021-02" db="EMBL/GenBank/DDBJ databases">
        <authorList>
            <person name="Dougan E. K."/>
            <person name="Rhodes N."/>
            <person name="Thang M."/>
            <person name="Chan C."/>
        </authorList>
    </citation>
    <scope>NUCLEOTIDE SEQUENCE</scope>
</reference>
<dbReference type="Gene3D" id="2.120.10.80">
    <property type="entry name" value="Kelch-type beta propeller"/>
    <property type="match status" value="2"/>
</dbReference>
<evidence type="ECO:0000256" key="2">
    <source>
        <dbReference type="ARBA" id="ARBA00022737"/>
    </source>
</evidence>
<sequence length="469" mass="50718">MLDVGHQVAFSFSSLSGHNLQQRLVMLEDEIGPQVRCNPFPPAAPARDLVLQDPQLLLRVINAAGLPTAHCCRSVRRVLGRDLSSAMPALYASALPSIYVIGGACRMEGVLNSVQRLDSGGSAWEVVSSMPTARRLCSATACGGRLYVCGGETVASAGVQGVMGFLPYLDGVLREYAQLDSVECFDPLQGSWEVLPPMPSARAGCSATAADGLLYVCGGRWGQTVLSVVERYDPAVRSFDAIRTPPCGFAESRPRAIIKDADCQKRLLSGNGEWQRACRVYVLGGKCDNGRVQGVTERFDSSFGRQLVKTACYERTSAFTEAMLLRTCDFCCGAHYVLYAAGGFNGSVGRRAQYPTRLDTVERFDPQFGHWDAQPPMGISRVGPCAQLYIFGGKSAELHKALSGLRFDPAQQRWLSVPSMLDRQVYCAGAAAVSASSPLPFDCDGLFNPTSRNSRLGKLNTCSRPQRFP</sequence>
<keyword evidence="2" id="KW-0677">Repeat</keyword>
<keyword evidence="1" id="KW-0880">Kelch repeat</keyword>
<dbReference type="AlphaFoldDB" id="A0A813HDS4"/>
<organism evidence="3 4">
    <name type="scientific">Polarella glacialis</name>
    <name type="common">Dinoflagellate</name>
    <dbReference type="NCBI Taxonomy" id="89957"/>
    <lineage>
        <taxon>Eukaryota</taxon>
        <taxon>Sar</taxon>
        <taxon>Alveolata</taxon>
        <taxon>Dinophyceae</taxon>
        <taxon>Suessiales</taxon>
        <taxon>Suessiaceae</taxon>
        <taxon>Polarella</taxon>
    </lineage>
</organism>
<dbReference type="PANTHER" id="PTHR24412:SF489">
    <property type="entry name" value="RING FINGER DOMAIN AND KELCH REPEAT-CONTAINING PROTEIN DDB_G0271372"/>
    <property type="match status" value="1"/>
</dbReference>
<dbReference type="Pfam" id="PF01344">
    <property type="entry name" value="Kelch_1"/>
    <property type="match status" value="3"/>
</dbReference>
<dbReference type="SMART" id="SM00612">
    <property type="entry name" value="Kelch"/>
    <property type="match status" value="4"/>
</dbReference>
<dbReference type="InterPro" id="IPR006652">
    <property type="entry name" value="Kelch_1"/>
</dbReference>
<proteinExistence type="predicted"/>
<evidence type="ECO:0000313" key="4">
    <source>
        <dbReference type="Proteomes" id="UP000654075"/>
    </source>
</evidence>
<keyword evidence="4" id="KW-1185">Reference proteome</keyword>
<accession>A0A813HDS4</accession>
<gene>
    <name evidence="3" type="ORF">PGLA1383_LOCUS51264</name>
</gene>
<dbReference type="EMBL" id="CAJNNV010031333">
    <property type="protein sequence ID" value="CAE8635671.1"/>
    <property type="molecule type" value="Genomic_DNA"/>
</dbReference>
<evidence type="ECO:0000256" key="1">
    <source>
        <dbReference type="ARBA" id="ARBA00022441"/>
    </source>
</evidence>
<dbReference type="SUPFAM" id="SSF117281">
    <property type="entry name" value="Kelch motif"/>
    <property type="match status" value="1"/>
</dbReference>